<comment type="function">
    <text evidence="9">Part of the tripartite ATP-independent periplasmic (TRAP) transport system.</text>
</comment>
<proteinExistence type="inferred from homology"/>
<evidence type="ECO:0000259" key="10">
    <source>
        <dbReference type="Pfam" id="PF04290"/>
    </source>
</evidence>
<comment type="subcellular location">
    <subcellularLocation>
        <location evidence="1 9">Cell inner membrane</location>
        <topology evidence="1 9">Multi-pass membrane protein</topology>
    </subcellularLocation>
</comment>
<evidence type="ECO:0000256" key="2">
    <source>
        <dbReference type="ARBA" id="ARBA00022448"/>
    </source>
</evidence>
<evidence type="ECO:0000256" key="3">
    <source>
        <dbReference type="ARBA" id="ARBA00022475"/>
    </source>
</evidence>
<evidence type="ECO:0000256" key="9">
    <source>
        <dbReference type="RuleBase" id="RU369079"/>
    </source>
</evidence>
<comment type="caution">
    <text evidence="11">The sequence shown here is derived from an EMBL/GenBank/DDBJ whole genome shotgun (WGS) entry which is preliminary data.</text>
</comment>
<dbReference type="Pfam" id="PF04290">
    <property type="entry name" value="DctQ"/>
    <property type="match status" value="1"/>
</dbReference>
<organism evidence="11 12">
    <name type="scientific">Paracandidimonas soli</name>
    <dbReference type="NCBI Taxonomy" id="1917182"/>
    <lineage>
        <taxon>Bacteria</taxon>
        <taxon>Pseudomonadati</taxon>
        <taxon>Pseudomonadota</taxon>
        <taxon>Betaproteobacteria</taxon>
        <taxon>Burkholderiales</taxon>
        <taxon>Alcaligenaceae</taxon>
        <taxon>Paracandidimonas</taxon>
    </lineage>
</organism>
<keyword evidence="5 9" id="KW-0812">Transmembrane</keyword>
<feature type="transmembrane region" description="Helical" evidence="9">
    <location>
        <begin position="12"/>
        <end position="32"/>
    </location>
</feature>
<feature type="transmembrane region" description="Helical" evidence="9">
    <location>
        <begin position="134"/>
        <end position="155"/>
    </location>
</feature>
<dbReference type="OrthoDB" id="4250245at2"/>
<dbReference type="EMBL" id="SMBX01000003">
    <property type="protein sequence ID" value="TCV00732.1"/>
    <property type="molecule type" value="Genomic_DNA"/>
</dbReference>
<dbReference type="GO" id="GO:0022857">
    <property type="term" value="F:transmembrane transporter activity"/>
    <property type="evidence" value="ECO:0007669"/>
    <property type="project" value="UniProtKB-UniRule"/>
</dbReference>
<feature type="transmembrane region" description="Helical" evidence="9">
    <location>
        <begin position="96"/>
        <end position="114"/>
    </location>
</feature>
<evidence type="ECO:0000313" key="12">
    <source>
        <dbReference type="Proteomes" id="UP000294692"/>
    </source>
</evidence>
<dbReference type="RefSeq" id="WP_132475611.1">
    <property type="nucleotide sequence ID" value="NZ_JBHRVM010000001.1"/>
</dbReference>
<comment type="similarity">
    <text evidence="8 9">Belongs to the TRAP transporter small permease family.</text>
</comment>
<evidence type="ECO:0000256" key="5">
    <source>
        <dbReference type="ARBA" id="ARBA00022692"/>
    </source>
</evidence>
<gene>
    <name evidence="11" type="ORF">EV686_103314</name>
</gene>
<keyword evidence="2 9" id="KW-0813">Transport</keyword>
<accession>A0A4R3VAW3</accession>
<protein>
    <recommendedName>
        <fullName evidence="9">TRAP transporter small permease protein</fullName>
    </recommendedName>
</protein>
<evidence type="ECO:0000313" key="11">
    <source>
        <dbReference type="EMBL" id="TCV00732.1"/>
    </source>
</evidence>
<evidence type="ECO:0000256" key="1">
    <source>
        <dbReference type="ARBA" id="ARBA00004429"/>
    </source>
</evidence>
<dbReference type="InterPro" id="IPR007387">
    <property type="entry name" value="TRAP_DctQ"/>
</dbReference>
<dbReference type="GO" id="GO:0005886">
    <property type="term" value="C:plasma membrane"/>
    <property type="evidence" value="ECO:0007669"/>
    <property type="project" value="UniProtKB-SubCell"/>
</dbReference>
<dbReference type="Proteomes" id="UP000294692">
    <property type="component" value="Unassembled WGS sequence"/>
</dbReference>
<feature type="domain" description="Tripartite ATP-independent periplasmic transporters DctQ component" evidence="10">
    <location>
        <begin position="26"/>
        <end position="154"/>
    </location>
</feature>
<evidence type="ECO:0000256" key="8">
    <source>
        <dbReference type="ARBA" id="ARBA00038436"/>
    </source>
</evidence>
<keyword evidence="6 9" id="KW-1133">Transmembrane helix</keyword>
<evidence type="ECO:0000256" key="6">
    <source>
        <dbReference type="ARBA" id="ARBA00022989"/>
    </source>
</evidence>
<keyword evidence="3" id="KW-1003">Cell membrane</keyword>
<evidence type="ECO:0000256" key="4">
    <source>
        <dbReference type="ARBA" id="ARBA00022519"/>
    </source>
</evidence>
<reference evidence="11 12" key="1">
    <citation type="submission" date="2019-03" db="EMBL/GenBank/DDBJ databases">
        <title>Genomic Encyclopedia of Type Strains, Phase IV (KMG-IV): sequencing the most valuable type-strain genomes for metagenomic binning, comparative biology and taxonomic classification.</title>
        <authorList>
            <person name="Goeker M."/>
        </authorList>
    </citation>
    <scope>NUCLEOTIDE SEQUENCE [LARGE SCALE GENOMIC DNA]</scope>
    <source>
        <strain evidence="11 12">DSM 100048</strain>
    </source>
</reference>
<name>A0A4R3VAW3_9BURK</name>
<sequence>MKLIQHIERWLRRILLAISMLTTAFLVVLIPLNIAVRALSGQGWGASVQIVELAMVIIIFFALAEAEARKEHVDVSLFTNMLGTRTRAVVRFFERLLYAAFATLLGYYTLLRAIRSFERDETMWAGVSVILQWPFRFILPIGLAALLLTIIVHHFKESS</sequence>
<evidence type="ECO:0000256" key="7">
    <source>
        <dbReference type="ARBA" id="ARBA00023136"/>
    </source>
</evidence>
<keyword evidence="12" id="KW-1185">Reference proteome</keyword>
<keyword evidence="7 9" id="KW-0472">Membrane</keyword>
<dbReference type="PANTHER" id="PTHR35011">
    <property type="entry name" value="2,3-DIKETO-L-GULONATE TRAP TRANSPORTER SMALL PERMEASE PROTEIN YIAM"/>
    <property type="match status" value="1"/>
</dbReference>
<keyword evidence="4 9" id="KW-0997">Cell inner membrane</keyword>
<feature type="transmembrane region" description="Helical" evidence="9">
    <location>
        <begin position="44"/>
        <end position="64"/>
    </location>
</feature>
<dbReference type="InterPro" id="IPR055348">
    <property type="entry name" value="DctQ"/>
</dbReference>
<comment type="subunit">
    <text evidence="9">The complex comprises the extracytoplasmic solute receptor protein and the two transmembrane proteins.</text>
</comment>
<dbReference type="AlphaFoldDB" id="A0A4R3VAW3"/>